<keyword evidence="3" id="KW-1185">Reference proteome</keyword>
<protein>
    <submittedName>
        <fullName evidence="2">Uncharacterized protein</fullName>
    </submittedName>
</protein>
<name>A0A3P7PSZ5_CYLGO</name>
<dbReference type="Proteomes" id="UP000271889">
    <property type="component" value="Unassembled WGS sequence"/>
</dbReference>
<organism evidence="2 3">
    <name type="scientific">Cylicostephanus goldi</name>
    <name type="common">Nematode worm</name>
    <dbReference type="NCBI Taxonomy" id="71465"/>
    <lineage>
        <taxon>Eukaryota</taxon>
        <taxon>Metazoa</taxon>
        <taxon>Ecdysozoa</taxon>
        <taxon>Nematoda</taxon>
        <taxon>Chromadorea</taxon>
        <taxon>Rhabditida</taxon>
        <taxon>Rhabditina</taxon>
        <taxon>Rhabditomorpha</taxon>
        <taxon>Strongyloidea</taxon>
        <taxon>Strongylidae</taxon>
        <taxon>Cylicostephanus</taxon>
    </lineage>
</organism>
<feature type="region of interest" description="Disordered" evidence="1">
    <location>
        <begin position="1"/>
        <end position="50"/>
    </location>
</feature>
<evidence type="ECO:0000256" key="1">
    <source>
        <dbReference type="SAM" id="MobiDB-lite"/>
    </source>
</evidence>
<accession>A0A3P7PSZ5</accession>
<dbReference type="OrthoDB" id="5844740at2759"/>
<dbReference type="AlphaFoldDB" id="A0A3P7PSZ5"/>
<gene>
    <name evidence="2" type="ORF">CGOC_LOCUS8952</name>
</gene>
<proteinExistence type="predicted"/>
<evidence type="ECO:0000313" key="2">
    <source>
        <dbReference type="EMBL" id="VDN21106.1"/>
    </source>
</evidence>
<feature type="region of interest" description="Disordered" evidence="1">
    <location>
        <begin position="81"/>
        <end position="115"/>
    </location>
</feature>
<evidence type="ECO:0000313" key="3">
    <source>
        <dbReference type="Proteomes" id="UP000271889"/>
    </source>
</evidence>
<sequence>MGMMMVDQGYNRPPELRPDPFLDDAQQPLYSEESSKLRVNRPRGSICGTREEREPKAIPWIFTVYAKSFVQLLMPWKYRKGHKVSKHRRSTDTNSAHKGNGTLHRSQKENQEDRV</sequence>
<reference evidence="2 3" key="1">
    <citation type="submission" date="2018-11" db="EMBL/GenBank/DDBJ databases">
        <authorList>
            <consortium name="Pathogen Informatics"/>
        </authorList>
    </citation>
    <scope>NUCLEOTIDE SEQUENCE [LARGE SCALE GENOMIC DNA]</scope>
</reference>
<feature type="compositionally biased region" description="Basic and acidic residues" evidence="1">
    <location>
        <begin position="106"/>
        <end position="115"/>
    </location>
</feature>
<dbReference type="EMBL" id="UYRV01105412">
    <property type="protein sequence ID" value="VDN21106.1"/>
    <property type="molecule type" value="Genomic_DNA"/>
</dbReference>